<keyword evidence="6" id="KW-0812">Transmembrane</keyword>
<comment type="subcellular location">
    <subcellularLocation>
        <location evidence="2">Mitochondrion outer membrane</location>
        <topology evidence="2">Single-pass membrane protein</topology>
    </subcellularLocation>
</comment>
<evidence type="ECO:0000256" key="3">
    <source>
        <dbReference type="ARBA" id="ARBA00007103"/>
    </source>
</evidence>
<dbReference type="AlphaFoldDB" id="A0A6A6P7N8"/>
<keyword evidence="11" id="KW-0472">Membrane</keyword>
<evidence type="ECO:0000256" key="5">
    <source>
        <dbReference type="ARBA" id="ARBA00022679"/>
    </source>
</evidence>
<dbReference type="EMBL" id="MU001674">
    <property type="protein sequence ID" value="KAF2459985.1"/>
    <property type="molecule type" value="Genomic_DNA"/>
</dbReference>
<evidence type="ECO:0000256" key="7">
    <source>
        <dbReference type="ARBA" id="ARBA00022787"/>
    </source>
</evidence>
<evidence type="ECO:0000256" key="4">
    <source>
        <dbReference type="ARBA" id="ARBA00012681"/>
    </source>
</evidence>
<evidence type="ECO:0000259" key="17">
    <source>
        <dbReference type="Pfam" id="PF00291"/>
    </source>
</evidence>
<dbReference type="Proteomes" id="UP000799766">
    <property type="component" value="Unassembled WGS sequence"/>
</dbReference>
<comment type="similarity">
    <text evidence="3">Belongs to the cysteine synthase/cystathionine beta-synthase family.</text>
</comment>
<proteinExistence type="inferred from homology"/>
<evidence type="ECO:0000313" key="18">
    <source>
        <dbReference type="EMBL" id="KAF2459985.1"/>
    </source>
</evidence>
<dbReference type="PROSITE" id="PS00901">
    <property type="entry name" value="CYS_SYNTHASE"/>
    <property type="match status" value="1"/>
</dbReference>
<organism evidence="18 19">
    <name type="scientific">Lineolata rhizophorae</name>
    <dbReference type="NCBI Taxonomy" id="578093"/>
    <lineage>
        <taxon>Eukaryota</taxon>
        <taxon>Fungi</taxon>
        <taxon>Dikarya</taxon>
        <taxon>Ascomycota</taxon>
        <taxon>Pezizomycotina</taxon>
        <taxon>Dothideomycetes</taxon>
        <taxon>Dothideomycetes incertae sedis</taxon>
        <taxon>Lineolatales</taxon>
        <taxon>Lineolataceae</taxon>
        <taxon>Lineolata</taxon>
    </lineage>
</organism>
<evidence type="ECO:0000256" key="10">
    <source>
        <dbReference type="ARBA" id="ARBA00023128"/>
    </source>
</evidence>
<dbReference type="InterPro" id="IPR036052">
    <property type="entry name" value="TrpB-like_PALP_sf"/>
</dbReference>
<dbReference type="Pfam" id="PF00291">
    <property type="entry name" value="PALP"/>
    <property type="match status" value="1"/>
</dbReference>
<dbReference type="InterPro" id="IPR001926">
    <property type="entry name" value="TrpB-like_PALP"/>
</dbReference>
<dbReference type="InterPro" id="IPR001216">
    <property type="entry name" value="P-phosphate_BS"/>
</dbReference>
<dbReference type="OrthoDB" id="10259545at2759"/>
<evidence type="ECO:0000256" key="8">
    <source>
        <dbReference type="ARBA" id="ARBA00022898"/>
    </source>
</evidence>
<dbReference type="PANTHER" id="PTHR10314">
    <property type="entry name" value="CYSTATHIONINE BETA-SYNTHASE"/>
    <property type="match status" value="1"/>
</dbReference>
<evidence type="ECO:0000256" key="9">
    <source>
        <dbReference type="ARBA" id="ARBA00022989"/>
    </source>
</evidence>
<dbReference type="GO" id="GO:0006535">
    <property type="term" value="P:cysteine biosynthetic process from serine"/>
    <property type="evidence" value="ECO:0007669"/>
    <property type="project" value="InterPro"/>
</dbReference>
<keyword evidence="7" id="KW-1000">Mitochondrion outer membrane</keyword>
<keyword evidence="5" id="KW-0808">Transferase</keyword>
<protein>
    <recommendedName>
        <fullName evidence="13">Cysteine synthase 2</fullName>
        <ecNumber evidence="4">2.5.1.47</ecNumber>
    </recommendedName>
    <alternativeName>
        <fullName evidence="15">Cysteine synthase-like protein</fullName>
    </alternativeName>
    <alternativeName>
        <fullName evidence="14">O-acetylserine (thiol)-lyase 2</fullName>
    </alternativeName>
    <alternativeName>
        <fullName evidence="16">O-acetylserine sulfhydrylase 2</fullName>
    </alternativeName>
</protein>
<sequence>MDGKMRLCLVAAFATGVVVTLGLQSVTSSSTRRENLHRRNSRTTLRRLFQAIGEDLVLRDNTMDRSKTPAPEGIESCIGNTPLFRIKSLSDATGCEILAKAEFLNGAGNSPKDRVALNIIREAESQGLLTPYSGDMIYEGTVGSTGISLAAICRARGYLAHICMPDDQATEKSDLLLKLGAEVERVRPASIVDRNQFVNKARARALEHTQDPQRPGRGVFADQFENEANWKAHFGGTGPEIFRQTEGTLDAFVSGAGTGGTISGVALFLKPRLPNLKVILADPQGSGLFNKIKYGVMFDPKEREGTRRRHQVDTIVEGIGINRVTINLEAGRGLIDDAIRVTDREALAMARWLVEKDGIFAGSSSAVNCVAATRVAQKLGPGHRIVTVLCDSGTRHLSKFWAKAGSIGGNVDITLDNVLQPQ</sequence>
<dbReference type="EC" id="2.5.1.47" evidence="4"/>
<evidence type="ECO:0000256" key="6">
    <source>
        <dbReference type="ARBA" id="ARBA00022692"/>
    </source>
</evidence>
<dbReference type="InterPro" id="IPR050214">
    <property type="entry name" value="Cys_Synth/Cystath_Beta-Synth"/>
</dbReference>
<evidence type="ECO:0000256" key="11">
    <source>
        <dbReference type="ARBA" id="ARBA00023136"/>
    </source>
</evidence>
<feature type="domain" description="Tryptophan synthase beta chain-like PALP" evidence="17">
    <location>
        <begin position="75"/>
        <end position="391"/>
    </location>
</feature>
<evidence type="ECO:0000256" key="14">
    <source>
        <dbReference type="ARBA" id="ARBA00078263"/>
    </source>
</evidence>
<evidence type="ECO:0000256" key="13">
    <source>
        <dbReference type="ARBA" id="ARBA00072090"/>
    </source>
</evidence>
<keyword evidence="10" id="KW-0496">Mitochondrion</keyword>
<dbReference type="Gene3D" id="3.40.50.1100">
    <property type="match status" value="2"/>
</dbReference>
<dbReference type="CDD" id="cd01561">
    <property type="entry name" value="CBS_like"/>
    <property type="match status" value="1"/>
</dbReference>
<comment type="catalytic activity">
    <reaction evidence="12">
        <text>O-acetyl-L-serine + hydrogen sulfide = L-cysteine + acetate</text>
        <dbReference type="Rhea" id="RHEA:14829"/>
        <dbReference type="ChEBI" id="CHEBI:29919"/>
        <dbReference type="ChEBI" id="CHEBI:30089"/>
        <dbReference type="ChEBI" id="CHEBI:35235"/>
        <dbReference type="ChEBI" id="CHEBI:58340"/>
        <dbReference type="EC" id="2.5.1.47"/>
    </reaction>
</comment>
<dbReference type="FunFam" id="3.40.50.1100:FF:000096">
    <property type="entry name" value="Related to cysteine synthase"/>
    <property type="match status" value="1"/>
</dbReference>
<keyword evidence="19" id="KW-1185">Reference proteome</keyword>
<evidence type="ECO:0000256" key="1">
    <source>
        <dbReference type="ARBA" id="ARBA00001933"/>
    </source>
</evidence>
<name>A0A6A6P7N8_9PEZI</name>
<evidence type="ECO:0000256" key="16">
    <source>
        <dbReference type="ARBA" id="ARBA00079149"/>
    </source>
</evidence>
<keyword evidence="8" id="KW-0663">Pyridoxal phosphate</keyword>
<evidence type="ECO:0000256" key="2">
    <source>
        <dbReference type="ARBA" id="ARBA00004572"/>
    </source>
</evidence>
<dbReference type="SUPFAM" id="SSF53686">
    <property type="entry name" value="Tryptophan synthase beta subunit-like PLP-dependent enzymes"/>
    <property type="match status" value="1"/>
</dbReference>
<dbReference type="GO" id="GO:0005741">
    <property type="term" value="C:mitochondrial outer membrane"/>
    <property type="evidence" value="ECO:0007669"/>
    <property type="project" value="UniProtKB-SubCell"/>
</dbReference>
<evidence type="ECO:0000313" key="19">
    <source>
        <dbReference type="Proteomes" id="UP000799766"/>
    </source>
</evidence>
<dbReference type="FunFam" id="3.40.50.1100:FF:000049">
    <property type="entry name" value="Cysteine synthase, putative"/>
    <property type="match status" value="1"/>
</dbReference>
<comment type="cofactor">
    <cofactor evidence="1">
        <name>pyridoxal 5'-phosphate</name>
        <dbReference type="ChEBI" id="CHEBI:597326"/>
    </cofactor>
</comment>
<dbReference type="GO" id="GO:0004124">
    <property type="term" value="F:cysteine synthase activity"/>
    <property type="evidence" value="ECO:0007669"/>
    <property type="project" value="UniProtKB-EC"/>
</dbReference>
<gene>
    <name evidence="18" type="ORF">BDY21DRAFT_384416</name>
</gene>
<evidence type="ECO:0000256" key="12">
    <source>
        <dbReference type="ARBA" id="ARBA00047931"/>
    </source>
</evidence>
<accession>A0A6A6P7N8</accession>
<reference evidence="18" key="1">
    <citation type="journal article" date="2020" name="Stud. Mycol.">
        <title>101 Dothideomycetes genomes: a test case for predicting lifestyles and emergence of pathogens.</title>
        <authorList>
            <person name="Haridas S."/>
            <person name="Albert R."/>
            <person name="Binder M."/>
            <person name="Bloem J."/>
            <person name="Labutti K."/>
            <person name="Salamov A."/>
            <person name="Andreopoulos B."/>
            <person name="Baker S."/>
            <person name="Barry K."/>
            <person name="Bills G."/>
            <person name="Bluhm B."/>
            <person name="Cannon C."/>
            <person name="Castanera R."/>
            <person name="Culley D."/>
            <person name="Daum C."/>
            <person name="Ezra D."/>
            <person name="Gonzalez J."/>
            <person name="Henrissat B."/>
            <person name="Kuo A."/>
            <person name="Liang C."/>
            <person name="Lipzen A."/>
            <person name="Lutzoni F."/>
            <person name="Magnuson J."/>
            <person name="Mondo S."/>
            <person name="Nolan M."/>
            <person name="Ohm R."/>
            <person name="Pangilinan J."/>
            <person name="Park H.-J."/>
            <person name="Ramirez L."/>
            <person name="Alfaro M."/>
            <person name="Sun H."/>
            <person name="Tritt A."/>
            <person name="Yoshinaga Y."/>
            <person name="Zwiers L.-H."/>
            <person name="Turgeon B."/>
            <person name="Goodwin S."/>
            <person name="Spatafora J."/>
            <person name="Crous P."/>
            <person name="Grigoriev I."/>
        </authorList>
    </citation>
    <scope>NUCLEOTIDE SEQUENCE</scope>
    <source>
        <strain evidence="18">ATCC 16933</strain>
    </source>
</reference>
<evidence type="ECO:0000256" key="15">
    <source>
        <dbReference type="ARBA" id="ARBA00078545"/>
    </source>
</evidence>
<keyword evidence="9" id="KW-1133">Transmembrane helix</keyword>